<evidence type="ECO:0000313" key="4">
    <source>
        <dbReference type="EMBL" id="QNN44659.1"/>
    </source>
</evidence>
<dbReference type="Pfam" id="PF13628">
    <property type="entry name" value="DUF4142"/>
    <property type="match status" value="2"/>
</dbReference>
<feature type="chain" id="PRO_5028910660" evidence="2">
    <location>
        <begin position="29"/>
        <end position="223"/>
    </location>
</feature>
<dbReference type="RefSeq" id="WP_187595091.1">
    <property type="nucleotide sequence ID" value="NZ_CP060723.1"/>
</dbReference>
<dbReference type="InterPro" id="IPR012347">
    <property type="entry name" value="Ferritin-like"/>
</dbReference>
<dbReference type="KEGG" id="proe:H9L23_11535"/>
<reference evidence="4 5" key="1">
    <citation type="submission" date="2020-08" db="EMBL/GenBank/DDBJ databases">
        <title>Genome sequence of Pedobacter roseus KACC 11594T.</title>
        <authorList>
            <person name="Hyun D.-W."/>
            <person name="Bae J.-W."/>
        </authorList>
    </citation>
    <scope>NUCLEOTIDE SEQUENCE [LARGE SCALE GENOMIC DNA]</scope>
    <source>
        <strain evidence="4 5">KACC 11594</strain>
    </source>
</reference>
<evidence type="ECO:0000313" key="5">
    <source>
        <dbReference type="Proteomes" id="UP000515806"/>
    </source>
</evidence>
<gene>
    <name evidence="4" type="ORF">H9L23_11535</name>
</gene>
<keyword evidence="5" id="KW-1185">Reference proteome</keyword>
<protein>
    <submittedName>
        <fullName evidence="4">DUF4142 domain-containing protein</fullName>
    </submittedName>
</protein>
<evidence type="ECO:0000259" key="3">
    <source>
        <dbReference type="Pfam" id="PF13628"/>
    </source>
</evidence>
<feature type="signal peptide" evidence="2">
    <location>
        <begin position="1"/>
        <end position="28"/>
    </location>
</feature>
<dbReference type="EMBL" id="CP060723">
    <property type="protein sequence ID" value="QNN44659.1"/>
    <property type="molecule type" value="Genomic_DNA"/>
</dbReference>
<dbReference type="Proteomes" id="UP000515806">
    <property type="component" value="Chromosome"/>
</dbReference>
<feature type="region of interest" description="Disordered" evidence="1">
    <location>
        <begin position="103"/>
        <end position="152"/>
    </location>
</feature>
<feature type="domain" description="DUF4142" evidence="3">
    <location>
        <begin position="43"/>
        <end position="109"/>
    </location>
</feature>
<dbReference type="Gene3D" id="1.20.1260.10">
    <property type="match status" value="1"/>
</dbReference>
<dbReference type="PANTHER" id="PTHR38593">
    <property type="entry name" value="BLR2558 PROTEIN"/>
    <property type="match status" value="1"/>
</dbReference>
<keyword evidence="2" id="KW-0732">Signal</keyword>
<organism evidence="4 5">
    <name type="scientific">Pedobacter roseus</name>
    <dbReference type="NCBI Taxonomy" id="336820"/>
    <lineage>
        <taxon>Bacteria</taxon>
        <taxon>Pseudomonadati</taxon>
        <taxon>Bacteroidota</taxon>
        <taxon>Sphingobacteriia</taxon>
        <taxon>Sphingobacteriales</taxon>
        <taxon>Sphingobacteriaceae</taxon>
        <taxon>Pedobacter</taxon>
    </lineage>
</organism>
<dbReference type="AlphaFoldDB" id="A0A7G9QMT4"/>
<feature type="domain" description="DUF4142" evidence="3">
    <location>
        <begin position="152"/>
        <end position="220"/>
    </location>
</feature>
<name>A0A7G9QMT4_9SPHI</name>
<dbReference type="InterPro" id="IPR025419">
    <property type="entry name" value="DUF4142"/>
</dbReference>
<dbReference type="PANTHER" id="PTHR38593:SF1">
    <property type="entry name" value="BLR2558 PROTEIN"/>
    <property type="match status" value="1"/>
</dbReference>
<sequence length="223" mass="24029">MKNHLYTIKTAAVGIVISVISFSDPAQANLPHHITINQQDSLTTAGFLQQASVLGTKALLTGKLAFDKATDKKIKSFGQMMVVSHTKASEELRTLAKLKKVDLPMSLPEGGQRPDGRVDSSPENLRDTSRTKNAAGEAGNTGQSKKTGYGEADVTNTTEKLKGLNGTAFDQAYIEMTVADHQNAIALFEKASQSTDNVIKAYANKYLPELKKHLKQANALTGK</sequence>
<accession>A0A7G9QMT4</accession>
<feature type="compositionally biased region" description="Basic and acidic residues" evidence="1">
    <location>
        <begin position="112"/>
        <end position="130"/>
    </location>
</feature>
<proteinExistence type="predicted"/>
<evidence type="ECO:0000256" key="1">
    <source>
        <dbReference type="SAM" id="MobiDB-lite"/>
    </source>
</evidence>
<evidence type="ECO:0000256" key="2">
    <source>
        <dbReference type="SAM" id="SignalP"/>
    </source>
</evidence>